<gene>
    <name evidence="1" type="ORF">PoB_003106600</name>
</gene>
<keyword evidence="2" id="KW-1185">Reference proteome</keyword>
<protein>
    <submittedName>
        <fullName evidence="1">Uncharacterized protein</fullName>
    </submittedName>
</protein>
<accession>A0AAV4AD31</accession>
<dbReference type="Proteomes" id="UP000735302">
    <property type="component" value="Unassembled WGS sequence"/>
</dbReference>
<dbReference type="AlphaFoldDB" id="A0AAV4AD31"/>
<evidence type="ECO:0000313" key="1">
    <source>
        <dbReference type="EMBL" id="GFO04561.1"/>
    </source>
</evidence>
<proteinExistence type="predicted"/>
<dbReference type="EMBL" id="BLXT01003739">
    <property type="protein sequence ID" value="GFO04561.1"/>
    <property type="molecule type" value="Genomic_DNA"/>
</dbReference>
<evidence type="ECO:0000313" key="2">
    <source>
        <dbReference type="Proteomes" id="UP000735302"/>
    </source>
</evidence>
<comment type="caution">
    <text evidence="1">The sequence shown here is derived from an EMBL/GenBank/DDBJ whole genome shotgun (WGS) entry which is preliminary data.</text>
</comment>
<sequence>MSSDFRVEMTTLDKTPVMGQLMDIYVLYSLSLPYRIQPILNPDFLYQLCRVECLVCVCVLCDLEFTPGDDGSDGAAERRILPGSDTPILALELYRHGWSWCTVADSQTGTNILTFYHQSDPTTILIPEAVCLARLFV</sequence>
<organism evidence="1 2">
    <name type="scientific">Plakobranchus ocellatus</name>
    <dbReference type="NCBI Taxonomy" id="259542"/>
    <lineage>
        <taxon>Eukaryota</taxon>
        <taxon>Metazoa</taxon>
        <taxon>Spiralia</taxon>
        <taxon>Lophotrochozoa</taxon>
        <taxon>Mollusca</taxon>
        <taxon>Gastropoda</taxon>
        <taxon>Heterobranchia</taxon>
        <taxon>Euthyneura</taxon>
        <taxon>Panpulmonata</taxon>
        <taxon>Sacoglossa</taxon>
        <taxon>Placobranchoidea</taxon>
        <taxon>Plakobranchidae</taxon>
        <taxon>Plakobranchus</taxon>
    </lineage>
</organism>
<name>A0AAV4AD31_9GAST</name>
<reference evidence="1 2" key="1">
    <citation type="journal article" date="2021" name="Elife">
        <title>Chloroplast acquisition without the gene transfer in kleptoplastic sea slugs, Plakobranchus ocellatus.</title>
        <authorList>
            <person name="Maeda T."/>
            <person name="Takahashi S."/>
            <person name="Yoshida T."/>
            <person name="Shimamura S."/>
            <person name="Takaki Y."/>
            <person name="Nagai Y."/>
            <person name="Toyoda A."/>
            <person name="Suzuki Y."/>
            <person name="Arimoto A."/>
            <person name="Ishii H."/>
            <person name="Satoh N."/>
            <person name="Nishiyama T."/>
            <person name="Hasebe M."/>
            <person name="Maruyama T."/>
            <person name="Minagawa J."/>
            <person name="Obokata J."/>
            <person name="Shigenobu S."/>
        </authorList>
    </citation>
    <scope>NUCLEOTIDE SEQUENCE [LARGE SCALE GENOMIC DNA]</scope>
</reference>